<accession>A0A0G4IAW6</accession>
<dbReference type="VEuPathDB" id="CryptoDB:Cvel_12677"/>
<dbReference type="EMBL" id="CDMZ01005774">
    <property type="protein sequence ID" value="CEM54299.1"/>
    <property type="molecule type" value="Genomic_DNA"/>
</dbReference>
<gene>
    <name evidence="1" type="ORF">Cvel_12677</name>
</gene>
<sequence>MASPAVLCCACQTKGKERTEFNKRAIASRWVNFEELVGKGKECPKGRFEGIGFSWTPSKRDISDFPLKIDHCETITLASSSPHEWNSTL</sequence>
<evidence type="ECO:0000313" key="1">
    <source>
        <dbReference type="EMBL" id="CEM54299.1"/>
    </source>
</evidence>
<name>A0A0G4IAW6_9ALVE</name>
<dbReference type="AlphaFoldDB" id="A0A0G4IAW6"/>
<reference evidence="1" key="1">
    <citation type="submission" date="2014-11" db="EMBL/GenBank/DDBJ databases">
        <authorList>
            <person name="Otto D Thomas"/>
            <person name="Naeem Raeece"/>
        </authorList>
    </citation>
    <scope>NUCLEOTIDE SEQUENCE</scope>
</reference>
<proteinExistence type="predicted"/>
<protein>
    <submittedName>
        <fullName evidence="1">Uncharacterized protein</fullName>
    </submittedName>
</protein>
<organism evidence="1">
    <name type="scientific">Chromera velia CCMP2878</name>
    <dbReference type="NCBI Taxonomy" id="1169474"/>
    <lineage>
        <taxon>Eukaryota</taxon>
        <taxon>Sar</taxon>
        <taxon>Alveolata</taxon>
        <taxon>Colpodellida</taxon>
        <taxon>Chromeraceae</taxon>
        <taxon>Chromera</taxon>
    </lineage>
</organism>